<dbReference type="AlphaFoldDB" id="A0AAD4PUP4"/>
<dbReference type="PANTHER" id="PTHR38116">
    <property type="entry name" value="CHROMOSOME 7, WHOLE GENOME SHOTGUN SEQUENCE"/>
    <property type="match status" value="1"/>
</dbReference>
<name>A0AAD4PUP4_9EURO</name>
<dbReference type="EMBL" id="JAJTJA010000014">
    <property type="protein sequence ID" value="KAH8690312.1"/>
    <property type="molecule type" value="Genomic_DNA"/>
</dbReference>
<dbReference type="InterPro" id="IPR021833">
    <property type="entry name" value="DUF3425"/>
</dbReference>
<dbReference type="GeneID" id="70242556"/>
<keyword evidence="2" id="KW-1185">Reference proteome</keyword>
<evidence type="ECO:0000313" key="2">
    <source>
        <dbReference type="Proteomes" id="UP001201262"/>
    </source>
</evidence>
<accession>A0AAD4PUP4</accession>
<dbReference type="RefSeq" id="XP_046066595.1">
    <property type="nucleotide sequence ID" value="XM_046212269.1"/>
</dbReference>
<organism evidence="1 2">
    <name type="scientific">Talaromyces proteolyticus</name>
    <dbReference type="NCBI Taxonomy" id="1131652"/>
    <lineage>
        <taxon>Eukaryota</taxon>
        <taxon>Fungi</taxon>
        <taxon>Dikarya</taxon>
        <taxon>Ascomycota</taxon>
        <taxon>Pezizomycotina</taxon>
        <taxon>Eurotiomycetes</taxon>
        <taxon>Eurotiomycetidae</taxon>
        <taxon>Eurotiales</taxon>
        <taxon>Trichocomaceae</taxon>
        <taxon>Talaromyces</taxon>
        <taxon>Talaromyces sect. Bacilispori</taxon>
    </lineage>
</organism>
<protein>
    <submittedName>
        <fullName evidence="1">Uncharacterized protein</fullName>
    </submittedName>
</protein>
<reference evidence="1" key="1">
    <citation type="submission" date="2021-12" db="EMBL/GenBank/DDBJ databases">
        <title>Convergent genome expansion in fungi linked to evolution of root-endophyte symbiosis.</title>
        <authorList>
            <consortium name="DOE Joint Genome Institute"/>
            <person name="Ke Y.-H."/>
            <person name="Bonito G."/>
            <person name="Liao H.-L."/>
            <person name="Looney B."/>
            <person name="Rojas-Flechas A."/>
            <person name="Nash J."/>
            <person name="Hameed K."/>
            <person name="Schadt C."/>
            <person name="Martin F."/>
            <person name="Crous P.W."/>
            <person name="Miettinen O."/>
            <person name="Magnuson J.K."/>
            <person name="Labbe J."/>
            <person name="Jacobson D."/>
            <person name="Doktycz M.J."/>
            <person name="Veneault-Fourrey C."/>
            <person name="Kuo A."/>
            <person name="Mondo S."/>
            <person name="Calhoun S."/>
            <person name="Riley R."/>
            <person name="Ohm R."/>
            <person name="LaButti K."/>
            <person name="Andreopoulos B."/>
            <person name="Pangilinan J."/>
            <person name="Nolan M."/>
            <person name="Tritt A."/>
            <person name="Clum A."/>
            <person name="Lipzen A."/>
            <person name="Daum C."/>
            <person name="Barry K."/>
            <person name="Grigoriev I.V."/>
            <person name="Vilgalys R."/>
        </authorList>
    </citation>
    <scope>NUCLEOTIDE SEQUENCE</scope>
    <source>
        <strain evidence="1">PMI_201</strain>
    </source>
</reference>
<gene>
    <name evidence="1" type="ORF">BGW36DRAFT_307796</name>
</gene>
<comment type="caution">
    <text evidence="1">The sequence shown here is derived from an EMBL/GenBank/DDBJ whole genome shotgun (WGS) entry which is preliminary data.</text>
</comment>
<feature type="non-terminal residue" evidence="1">
    <location>
        <position position="1"/>
    </location>
</feature>
<dbReference type="PANTHER" id="PTHR38116:SF1">
    <property type="entry name" value="BZIP DOMAIN-CONTAINING PROTEIN"/>
    <property type="match status" value="1"/>
</dbReference>
<proteinExistence type="predicted"/>
<sequence length="188" mass="21364">DHLLSLIQYNVSRGLRWNKALLKQLVSYAMPSLPPLGVFDDDILFFGYSIITRASQNLPNCLAPTRSQMANVHSTWINILPFPKLRENLMNCEASFDHGEFMHDLVGGLVDVTRFTRPILHADDDEVTTGRNGLIIWGEPYLMESWEATPGFLTKWGWVVEGCQELIESSNRWRTARGEEAIKVSSLE</sequence>
<dbReference type="Pfam" id="PF11905">
    <property type="entry name" value="DUF3425"/>
    <property type="match status" value="1"/>
</dbReference>
<evidence type="ECO:0000313" key="1">
    <source>
        <dbReference type="EMBL" id="KAH8690312.1"/>
    </source>
</evidence>
<dbReference type="Proteomes" id="UP001201262">
    <property type="component" value="Unassembled WGS sequence"/>
</dbReference>